<keyword evidence="3" id="KW-1185">Reference proteome</keyword>
<dbReference type="InterPro" id="IPR011051">
    <property type="entry name" value="RmlC_Cupin_sf"/>
</dbReference>
<accession>A0A158HJR0</accession>
<dbReference type="InterPro" id="IPR013096">
    <property type="entry name" value="Cupin_2"/>
</dbReference>
<reference evidence="3" key="1">
    <citation type="submission" date="2016-01" db="EMBL/GenBank/DDBJ databases">
        <authorList>
            <person name="Peeters C."/>
        </authorList>
    </citation>
    <scope>NUCLEOTIDE SEQUENCE [LARGE SCALE GENOMIC DNA]</scope>
</reference>
<dbReference type="SUPFAM" id="SSF51182">
    <property type="entry name" value="RmlC-like cupins"/>
    <property type="match status" value="1"/>
</dbReference>
<dbReference type="Gene3D" id="2.60.120.10">
    <property type="entry name" value="Jelly Rolls"/>
    <property type="match status" value="1"/>
</dbReference>
<evidence type="ECO:0000313" key="2">
    <source>
        <dbReference type="EMBL" id="SAL44604.1"/>
    </source>
</evidence>
<dbReference type="InterPro" id="IPR053146">
    <property type="entry name" value="QDO-like"/>
</dbReference>
<dbReference type="InterPro" id="IPR014710">
    <property type="entry name" value="RmlC-like_jellyroll"/>
</dbReference>
<proteinExistence type="predicted"/>
<organism evidence="2 3">
    <name type="scientific">Caballeronia cordobensis</name>
    <name type="common">Burkholderia cordobensis</name>
    <dbReference type="NCBI Taxonomy" id="1353886"/>
    <lineage>
        <taxon>Bacteria</taxon>
        <taxon>Pseudomonadati</taxon>
        <taxon>Pseudomonadota</taxon>
        <taxon>Betaproteobacteria</taxon>
        <taxon>Burkholderiales</taxon>
        <taxon>Burkholderiaceae</taxon>
        <taxon>Caballeronia</taxon>
    </lineage>
</organism>
<sequence length="157" mass="17165">MKPQLIDEETIADHAIHIPAIGLDLTVCIEPSATQGRATLIETRDAPGFGPPMHRHGNETEVFHVLQGAYLFEVDGERRVVRAGETLTARVGTTHRFVNISDETSRMLVLISPGFDATAFFSELRDVMSDGMPDPATLARLGAKWEIEFVGPPLTGE</sequence>
<name>A0A158HJR0_CABCO</name>
<dbReference type="Pfam" id="PF07883">
    <property type="entry name" value="Cupin_2"/>
    <property type="match status" value="1"/>
</dbReference>
<evidence type="ECO:0000313" key="3">
    <source>
        <dbReference type="Proteomes" id="UP000054740"/>
    </source>
</evidence>
<dbReference type="PANTHER" id="PTHR36440:SF1">
    <property type="entry name" value="PUTATIVE (AFU_ORTHOLOGUE AFUA_8G07350)-RELATED"/>
    <property type="match status" value="1"/>
</dbReference>
<dbReference type="RefSeq" id="WP_053570552.1">
    <property type="nucleotide sequence ID" value="NZ_FCNY02000008.1"/>
</dbReference>
<dbReference type="CDD" id="cd02208">
    <property type="entry name" value="cupin_RmlC-like"/>
    <property type="match status" value="1"/>
</dbReference>
<gene>
    <name evidence="2" type="ORF">AWB70_03422</name>
</gene>
<feature type="domain" description="Cupin type-2" evidence="1">
    <location>
        <begin position="46"/>
        <end position="110"/>
    </location>
</feature>
<dbReference type="Proteomes" id="UP000054740">
    <property type="component" value="Unassembled WGS sequence"/>
</dbReference>
<evidence type="ECO:0000259" key="1">
    <source>
        <dbReference type="Pfam" id="PF07883"/>
    </source>
</evidence>
<dbReference type="AlphaFoldDB" id="A0A158HJR0"/>
<dbReference type="EMBL" id="FCNY02000008">
    <property type="protein sequence ID" value="SAL44604.1"/>
    <property type="molecule type" value="Genomic_DNA"/>
</dbReference>
<protein>
    <submittedName>
        <fullName evidence="2">Cupin domain protein</fullName>
    </submittedName>
</protein>
<dbReference type="PANTHER" id="PTHR36440">
    <property type="entry name" value="PUTATIVE (AFU_ORTHOLOGUE AFUA_8G07350)-RELATED"/>
    <property type="match status" value="1"/>
</dbReference>